<dbReference type="OrthoDB" id="173976at2"/>
<dbReference type="SUPFAM" id="SSF55486">
    <property type="entry name" value="Metalloproteases ('zincins'), catalytic domain"/>
    <property type="match status" value="1"/>
</dbReference>
<proteinExistence type="predicted"/>
<dbReference type="InterPro" id="IPR050708">
    <property type="entry name" value="T6SS_VgrG/RHS"/>
</dbReference>
<sequence>MVLYLEVKTNRWRNKIDTPVISQYTYNVNKLGQRTSVATTGEAFDFTPADWMWGYNALGQLISANEDSYSYDQIGNRRTSRKGDDADTVYTANAPTYDTDGNQLNGLTPTESLFDRDTLSFTYNAENRPVKVAQNDDTLESYSYDHMGRRIHKGDTVTLYDGYNAIAEYKSNTRTLKTTYAWGNDLSGTVQGAGGVGGMLAVTEHDRQLPLTSYPCYDGNGNITEYLTEEGAGTLATHYEYDAFGNVIRKIGNKEYSYQFSTTPRDSLSRLNYYNYRHYDPVNGRWICRDEIEEEGGLNLYSMLGNDLVTCVDYLGHVKFLINLNTCTLHTRLTWNVEFRKDSSGGWTQKQKSFWKKKAQDQVETYFNKLKQSCKAKDKCCEKCKDGIKVKFDLSFVSKNADFNVVVYHTMEHQSFVIPSKGEAEFDNGDVFYKPPHYDQVPIVHETGHMLGLDHPGQNKPWLWRPSPNSPDDYMADPESLMGIGMEFRTRDFDKAFCSHINLGKPCEKWSGS</sequence>
<name>A0A2N8HF24_9BACT</name>
<dbReference type="InterPro" id="IPR022385">
    <property type="entry name" value="Rhs_assc_core"/>
</dbReference>
<comment type="caution">
    <text evidence="1">The sequence shown here is derived from an EMBL/GenBank/DDBJ whole genome shotgun (WGS) entry which is preliminary data.</text>
</comment>
<evidence type="ECO:0008006" key="3">
    <source>
        <dbReference type="Google" id="ProtNLM"/>
    </source>
</evidence>
<accession>A0A2N8HF24</accession>
<dbReference type="PANTHER" id="PTHR32305:SF15">
    <property type="entry name" value="PROTEIN RHSA-RELATED"/>
    <property type="match status" value="1"/>
</dbReference>
<dbReference type="InterPro" id="IPR031325">
    <property type="entry name" value="RHS_repeat"/>
</dbReference>
<reference evidence="1 2" key="1">
    <citation type="journal article" date="2017" name="BMC Genomics">
        <title>Genome sequencing of 39 Akkermansia muciniphila isolates reveals its population structure, genomic and functional diverisity, and global distribution in mammalian gut microbiotas.</title>
        <authorList>
            <person name="Guo X."/>
            <person name="Li S."/>
            <person name="Zhang J."/>
            <person name="Wu F."/>
            <person name="Li X."/>
            <person name="Wu D."/>
            <person name="Zhang M."/>
            <person name="Ou Z."/>
            <person name="Jie Z."/>
            <person name="Yan Q."/>
            <person name="Li P."/>
            <person name="Yi J."/>
            <person name="Peng Y."/>
        </authorList>
    </citation>
    <scope>NUCLEOTIDE SEQUENCE [LARGE SCALE GENOMIC DNA]</scope>
    <source>
        <strain evidence="1 2">GP24</strain>
    </source>
</reference>
<organism evidence="1 2">
    <name type="scientific">Akkermansia muciniphila</name>
    <dbReference type="NCBI Taxonomy" id="239935"/>
    <lineage>
        <taxon>Bacteria</taxon>
        <taxon>Pseudomonadati</taxon>
        <taxon>Verrucomicrobiota</taxon>
        <taxon>Verrucomicrobiia</taxon>
        <taxon>Verrucomicrobiales</taxon>
        <taxon>Akkermansiaceae</taxon>
        <taxon>Akkermansia</taxon>
    </lineage>
</organism>
<gene>
    <name evidence="1" type="ORF">CXU22_03295</name>
</gene>
<dbReference type="EMBL" id="PJKA01000006">
    <property type="protein sequence ID" value="PNC18835.1"/>
    <property type="molecule type" value="Genomic_DNA"/>
</dbReference>
<dbReference type="NCBIfam" id="TIGR03696">
    <property type="entry name" value="Rhs_assc_core"/>
    <property type="match status" value="1"/>
</dbReference>
<dbReference type="Pfam" id="PF05593">
    <property type="entry name" value="RHS_repeat"/>
    <property type="match status" value="1"/>
</dbReference>
<evidence type="ECO:0000313" key="2">
    <source>
        <dbReference type="Proteomes" id="UP000236000"/>
    </source>
</evidence>
<protein>
    <recommendedName>
        <fullName evidence="3">RHS repeat-associated core domain-containing protein</fullName>
    </recommendedName>
</protein>
<dbReference type="PANTHER" id="PTHR32305">
    <property type="match status" value="1"/>
</dbReference>
<evidence type="ECO:0000313" key="1">
    <source>
        <dbReference type="EMBL" id="PNC18835.1"/>
    </source>
</evidence>
<dbReference type="Proteomes" id="UP000236000">
    <property type="component" value="Unassembled WGS sequence"/>
</dbReference>
<dbReference type="Gene3D" id="2.180.10.10">
    <property type="entry name" value="RHS repeat-associated core"/>
    <property type="match status" value="1"/>
</dbReference>
<dbReference type="AlphaFoldDB" id="A0A2N8HF24"/>
<dbReference type="RefSeq" id="WP_102712528.1">
    <property type="nucleotide sequence ID" value="NZ_PJKA01000006.1"/>
</dbReference>